<dbReference type="EMBL" id="JBJQOH010000003">
    <property type="protein sequence ID" value="KAL3694370.1"/>
    <property type="molecule type" value="Genomic_DNA"/>
</dbReference>
<evidence type="ECO:0000313" key="2">
    <source>
        <dbReference type="Proteomes" id="UP001633002"/>
    </source>
</evidence>
<comment type="caution">
    <text evidence="1">The sequence shown here is derived from an EMBL/GenBank/DDBJ whole genome shotgun (WGS) entry which is preliminary data.</text>
</comment>
<sequence length="174" mass="20458">MLVYLLAKKVVRDVEISLNQFLKGWEFPTWWIKFRKRWVDLAERDPSDRSYYVTDVSAWSCSCHAFVSSNYLRNFFETDNQPGTDPWNNNLPFAEHGLPEDSANVLPEDRGIGNFNLNEAVEEIIRDENFELEAHAEPNVVAIVRIFAEVNVRGDDDYREEEQLWARDILMRSR</sequence>
<keyword evidence="2" id="KW-1185">Reference proteome</keyword>
<accession>A0ABD3HW84</accession>
<gene>
    <name evidence="1" type="ORF">R1sor_008021</name>
</gene>
<dbReference type="AlphaFoldDB" id="A0ABD3HW84"/>
<proteinExistence type="predicted"/>
<protein>
    <recommendedName>
        <fullName evidence="3">Transposase</fullName>
    </recommendedName>
</protein>
<evidence type="ECO:0008006" key="3">
    <source>
        <dbReference type="Google" id="ProtNLM"/>
    </source>
</evidence>
<organism evidence="1 2">
    <name type="scientific">Riccia sorocarpa</name>
    <dbReference type="NCBI Taxonomy" id="122646"/>
    <lineage>
        <taxon>Eukaryota</taxon>
        <taxon>Viridiplantae</taxon>
        <taxon>Streptophyta</taxon>
        <taxon>Embryophyta</taxon>
        <taxon>Marchantiophyta</taxon>
        <taxon>Marchantiopsida</taxon>
        <taxon>Marchantiidae</taxon>
        <taxon>Marchantiales</taxon>
        <taxon>Ricciaceae</taxon>
        <taxon>Riccia</taxon>
    </lineage>
</organism>
<evidence type="ECO:0000313" key="1">
    <source>
        <dbReference type="EMBL" id="KAL3694370.1"/>
    </source>
</evidence>
<name>A0ABD3HW84_9MARC</name>
<dbReference type="Proteomes" id="UP001633002">
    <property type="component" value="Unassembled WGS sequence"/>
</dbReference>
<reference evidence="1 2" key="1">
    <citation type="submission" date="2024-09" db="EMBL/GenBank/DDBJ databases">
        <title>Chromosome-scale assembly of Riccia sorocarpa.</title>
        <authorList>
            <person name="Paukszto L."/>
        </authorList>
    </citation>
    <scope>NUCLEOTIDE SEQUENCE [LARGE SCALE GENOMIC DNA]</scope>
    <source>
        <strain evidence="1">LP-2024</strain>
        <tissue evidence="1">Aerial parts of the thallus</tissue>
    </source>
</reference>